<evidence type="ECO:0000313" key="2">
    <source>
        <dbReference type="EMBL" id="QJD81672.1"/>
    </source>
</evidence>
<name>A0A7L5DVQ8_9BACT</name>
<geneLocation type="plasmid" evidence="2 3">
    <name>unnamed1</name>
</geneLocation>
<dbReference type="AlphaFoldDB" id="A0A7L5DVQ8"/>
<keyword evidence="1" id="KW-0812">Transmembrane</keyword>
<keyword evidence="3" id="KW-1185">Reference proteome</keyword>
<keyword evidence="1" id="KW-1133">Transmembrane helix</keyword>
<proteinExistence type="predicted"/>
<gene>
    <name evidence="2" type="ORF">HH216_25360</name>
</gene>
<feature type="transmembrane region" description="Helical" evidence="1">
    <location>
        <begin position="113"/>
        <end position="138"/>
    </location>
</feature>
<feature type="transmembrane region" description="Helical" evidence="1">
    <location>
        <begin position="144"/>
        <end position="165"/>
    </location>
</feature>
<reference evidence="2 3" key="1">
    <citation type="submission" date="2020-04" db="EMBL/GenBank/DDBJ databases">
        <title>Genome sequencing of novel species.</title>
        <authorList>
            <person name="Heo J."/>
            <person name="Kim S.-J."/>
            <person name="Kim J.-S."/>
            <person name="Hong S.-B."/>
            <person name="Kwon S.-W."/>
        </authorList>
    </citation>
    <scope>NUCLEOTIDE SEQUENCE [LARGE SCALE GENOMIC DNA]</scope>
    <source>
        <strain evidence="2 3">CJU-R4</strain>
        <plasmid evidence="2 3">unnamed1</plasmid>
    </source>
</reference>
<feature type="transmembrane region" description="Helical" evidence="1">
    <location>
        <begin position="206"/>
        <end position="226"/>
    </location>
</feature>
<keyword evidence="2" id="KW-0614">Plasmid</keyword>
<dbReference type="Proteomes" id="UP000501128">
    <property type="component" value="Plasmid unnamed1"/>
</dbReference>
<evidence type="ECO:0000256" key="1">
    <source>
        <dbReference type="SAM" id="Phobius"/>
    </source>
</evidence>
<feature type="transmembrane region" description="Helical" evidence="1">
    <location>
        <begin position="280"/>
        <end position="298"/>
    </location>
</feature>
<sequence>MNRPLIRVLIKIMVKGFYRAHTGLLLSLFILIFSNFFYTPVLNQTHLTQEQIIRNALKLVLTTVSEPLGVFVLFSLWVCYSLKSGQYVARRLKEVDAQFLFYSTNAFSSASQFTAWSIVQSIICLPVISLGVFAMIIGLSYGHWVVPAVIPFFLAALIAINAFIYKNLVTSTVGKPIDDDKLIWLRSWPKPRFSLFLYEVMHKKRATYLVTKCFSAVSIVLLLSVFSDAHTDTRLFGLISLCTALAHVILLYELGAFDSVYLRFARNFSSSHWQRYGQQVALYSVLLLPEIVLLFPLSGWSGGLQFTALTVSLLLLFRSLLYPLGQRMDSYLRIVFGFFVVFLLLILFGLTEWLLTGAFVASWGLAYHYYYPSLE</sequence>
<dbReference type="EMBL" id="CP051678">
    <property type="protein sequence ID" value="QJD81672.1"/>
    <property type="molecule type" value="Genomic_DNA"/>
</dbReference>
<feature type="transmembrane region" description="Helical" evidence="1">
    <location>
        <begin position="304"/>
        <end position="324"/>
    </location>
</feature>
<feature type="transmembrane region" description="Helical" evidence="1">
    <location>
        <begin position="59"/>
        <end position="82"/>
    </location>
</feature>
<keyword evidence="1" id="KW-0472">Membrane</keyword>
<feature type="transmembrane region" description="Helical" evidence="1">
    <location>
        <begin position="238"/>
        <end position="260"/>
    </location>
</feature>
<dbReference type="RefSeq" id="WP_169553689.1">
    <property type="nucleotide sequence ID" value="NZ_CP051678.1"/>
</dbReference>
<dbReference type="KEGG" id="srho:HH216_25360"/>
<protein>
    <submittedName>
        <fullName evidence="2">Uncharacterized protein</fullName>
    </submittedName>
</protein>
<accession>A0A7L5DVQ8</accession>
<evidence type="ECO:0000313" key="3">
    <source>
        <dbReference type="Proteomes" id="UP000501128"/>
    </source>
</evidence>
<feature type="transmembrane region" description="Helical" evidence="1">
    <location>
        <begin position="20"/>
        <end position="39"/>
    </location>
</feature>
<feature type="transmembrane region" description="Helical" evidence="1">
    <location>
        <begin position="331"/>
        <end position="348"/>
    </location>
</feature>
<organism evidence="2 3">
    <name type="scientific">Spirosoma rhododendri</name>
    <dbReference type="NCBI Taxonomy" id="2728024"/>
    <lineage>
        <taxon>Bacteria</taxon>
        <taxon>Pseudomonadati</taxon>
        <taxon>Bacteroidota</taxon>
        <taxon>Cytophagia</taxon>
        <taxon>Cytophagales</taxon>
        <taxon>Cytophagaceae</taxon>
        <taxon>Spirosoma</taxon>
    </lineage>
</organism>